<dbReference type="InterPro" id="IPR000253">
    <property type="entry name" value="FHA_dom"/>
</dbReference>
<protein>
    <recommendedName>
        <fullName evidence="2">FHA domain-containing protein</fullName>
    </recommendedName>
</protein>
<organism evidence="3 4">
    <name type="scientific">Tetranychus urticae</name>
    <name type="common">Two-spotted spider mite</name>
    <dbReference type="NCBI Taxonomy" id="32264"/>
    <lineage>
        <taxon>Eukaryota</taxon>
        <taxon>Metazoa</taxon>
        <taxon>Ecdysozoa</taxon>
        <taxon>Arthropoda</taxon>
        <taxon>Chelicerata</taxon>
        <taxon>Arachnida</taxon>
        <taxon>Acari</taxon>
        <taxon>Acariformes</taxon>
        <taxon>Trombidiformes</taxon>
        <taxon>Prostigmata</taxon>
        <taxon>Eleutherengona</taxon>
        <taxon>Raphignathae</taxon>
        <taxon>Tetranychoidea</taxon>
        <taxon>Tetranychidae</taxon>
        <taxon>Tetranychus</taxon>
    </lineage>
</organism>
<dbReference type="PROSITE" id="PS50006">
    <property type="entry name" value="FHA_DOMAIN"/>
    <property type="match status" value="1"/>
</dbReference>
<dbReference type="eggNOG" id="KOG1881">
    <property type="taxonomic scope" value="Eukaryota"/>
</dbReference>
<evidence type="ECO:0000259" key="2">
    <source>
        <dbReference type="PROSITE" id="PS50006"/>
    </source>
</evidence>
<feature type="compositionally biased region" description="Low complexity" evidence="1">
    <location>
        <begin position="481"/>
        <end position="495"/>
    </location>
</feature>
<evidence type="ECO:0000313" key="4">
    <source>
        <dbReference type="Proteomes" id="UP000015104"/>
    </source>
</evidence>
<reference evidence="4" key="1">
    <citation type="submission" date="2011-08" db="EMBL/GenBank/DDBJ databases">
        <authorList>
            <person name="Rombauts S."/>
        </authorList>
    </citation>
    <scope>NUCLEOTIDE SEQUENCE</scope>
    <source>
        <strain evidence="4">London</strain>
    </source>
</reference>
<reference evidence="3" key="2">
    <citation type="submission" date="2015-06" db="UniProtKB">
        <authorList>
            <consortium name="EnsemblMetazoa"/>
        </authorList>
    </citation>
    <scope>IDENTIFICATION</scope>
</reference>
<feature type="compositionally biased region" description="Basic and acidic residues" evidence="1">
    <location>
        <begin position="16"/>
        <end position="31"/>
    </location>
</feature>
<accession>T1KMG8</accession>
<feature type="region of interest" description="Disordered" evidence="1">
    <location>
        <begin position="475"/>
        <end position="516"/>
    </location>
</feature>
<dbReference type="Gene3D" id="2.60.200.20">
    <property type="match status" value="1"/>
</dbReference>
<feature type="region of interest" description="Disordered" evidence="1">
    <location>
        <begin position="1"/>
        <end position="31"/>
    </location>
</feature>
<sequence length="634" mass="71542">MDIEDDQSDQPNKPVDQVKDEDDKFLLPGLSRKEFETERNLPYIPDPLTSDPLPSGVFFLEVIKNGSVIQRKEIDKPRITFGRSRDADFPMDHPSLSRYHACLLWNPKDGPDGCFFLIDLNSVHGTMLNKSKIPGFKPIKLNPGNDIIKLGASSRLFILINTKQAEEEDEYEEQKPKVVEKPVEKEETGCTWGFKDDMDDEEDEGGSGDVLTPLGKVLSLLQTGTGPGPTQNEHVYSENPHKTLQHWFDSEGYDFEYQVNYNNGLFKCSVEVPIDGQETTIDGEASSKKKDALVNVCLRACQILDKAELLFPWQRQKDIKRKKTDSSDSEDEVMDETDQYKLKRAKKLAAKNKVQEILNFDSLNEKWKEISQELQKMKAKLATLSLSSKATANSKPEADKKEIEEETTDALDEFMKDIDKKDETSSLNAKIEQSKLRMRITDLEKEQQRVERLLKIAKPSFVLPALESVYTVKSPPKNEASSLKLKTTSEKTTTLGDKMELNTSPETKKDVIQKEKSPIKLEPGKIAISLTKKNLIQKPASVFTETVEEPTPKGPSLREPSPPAESLTFLPPSSSSDSDQQYGLIIKKTDKPKPKPKPVQDNSSYFNQETYVEWLPPKGQTGDGKTALNEKYGY</sequence>
<feature type="compositionally biased region" description="Basic and acidic residues" evidence="1">
    <location>
        <begin position="506"/>
        <end position="516"/>
    </location>
</feature>
<name>T1KMG8_TETUR</name>
<dbReference type="SMART" id="SM00240">
    <property type="entry name" value="FHA"/>
    <property type="match status" value="1"/>
</dbReference>
<evidence type="ECO:0000256" key="1">
    <source>
        <dbReference type="SAM" id="MobiDB-lite"/>
    </source>
</evidence>
<feature type="region of interest" description="Disordered" evidence="1">
    <location>
        <begin position="539"/>
        <end position="634"/>
    </location>
</feature>
<feature type="domain" description="FHA" evidence="2">
    <location>
        <begin position="79"/>
        <end position="133"/>
    </location>
</feature>
<dbReference type="OrthoDB" id="433755at2759"/>
<dbReference type="Proteomes" id="UP000015104">
    <property type="component" value="Unassembled WGS sequence"/>
</dbReference>
<dbReference type="AlphaFoldDB" id="T1KMG8"/>
<dbReference type="SUPFAM" id="SSF49879">
    <property type="entry name" value="SMAD/FHA domain"/>
    <property type="match status" value="1"/>
</dbReference>
<keyword evidence="4" id="KW-1185">Reference proteome</keyword>
<feature type="compositionally biased region" description="Polar residues" evidence="1">
    <location>
        <begin position="600"/>
        <end position="610"/>
    </location>
</feature>
<dbReference type="Pfam" id="PF00498">
    <property type="entry name" value="FHA"/>
    <property type="match status" value="1"/>
</dbReference>
<dbReference type="HOGENOM" id="CLU_015909_2_2_1"/>
<dbReference type="EMBL" id="CAEY01000244">
    <property type="status" value="NOT_ANNOTATED_CDS"/>
    <property type="molecule type" value="Genomic_DNA"/>
</dbReference>
<dbReference type="OMA" id="QQAIWTF"/>
<feature type="compositionally biased region" description="Low complexity" evidence="1">
    <location>
        <begin position="571"/>
        <end position="581"/>
    </location>
</feature>
<dbReference type="InterPro" id="IPR050923">
    <property type="entry name" value="Cell_Proc_Reg/RNA_Proc"/>
</dbReference>
<dbReference type="PANTHER" id="PTHR23308">
    <property type="entry name" value="NUCLEAR INHIBITOR OF PROTEIN PHOSPHATASE-1"/>
    <property type="match status" value="1"/>
</dbReference>
<gene>
    <name evidence="3" type="primary">107365550</name>
</gene>
<dbReference type="EnsemblMetazoa" id="tetur15g01570.1">
    <property type="protein sequence ID" value="tetur15g01570.1"/>
    <property type="gene ID" value="tetur15g01570"/>
</dbReference>
<evidence type="ECO:0000313" key="3">
    <source>
        <dbReference type="EnsemblMetazoa" id="tetur15g01570.1"/>
    </source>
</evidence>
<dbReference type="InterPro" id="IPR008984">
    <property type="entry name" value="SMAD_FHA_dom_sf"/>
</dbReference>
<dbReference type="STRING" id="32264.T1KMG8"/>
<proteinExistence type="predicted"/>
<dbReference type="KEGG" id="tut:107365550"/>